<comment type="caution">
    <text evidence="3">The sequence shown here is derived from an EMBL/GenBank/DDBJ whole genome shotgun (WGS) entry which is preliminary data.</text>
</comment>
<sequence>MTDLVCYKIMPTWNKSTLPLMFQQRHNTQEGSYAQLVILQGSLDFVSFEEDGREQLFHFDTQHQPPMIEPQKWHRIADFSDDMQCQLSFFCHPDVKFYKQYGLSLPHSEVRFMVEQQIIKPCKVLDLGSGRGRNSFFLAQQGYDVTAVDINPQHIQAIELVKKDANLDNIKTAIYDINSHQIKEEYDLIISTVVLMFLKRENIADIIKNMQQQTRANGVNLIVCPVESPDVPYDEVPFKCFLQPGELEQYYHDWEVIKYNEDAGYLHKKDQHGNPIKLNFATLIAQKKAV</sequence>
<dbReference type="GO" id="GO:0005737">
    <property type="term" value="C:cytoplasm"/>
    <property type="evidence" value="ECO:0007669"/>
    <property type="project" value="InterPro"/>
</dbReference>
<organism evidence="3 4">
    <name type="scientific">Moellerella wisconsensis ATCC 35017</name>
    <dbReference type="NCBI Taxonomy" id="1354267"/>
    <lineage>
        <taxon>Bacteria</taxon>
        <taxon>Pseudomonadati</taxon>
        <taxon>Pseudomonadota</taxon>
        <taxon>Gammaproteobacteria</taxon>
        <taxon>Enterobacterales</taxon>
        <taxon>Morganellaceae</taxon>
        <taxon>Moellerella</taxon>
    </lineage>
</organism>
<name>A0A0N0IAS9_9GAMM</name>
<dbReference type="InterPro" id="IPR015392">
    <property type="entry name" value="TehB/YeaR-like_dom"/>
</dbReference>
<dbReference type="InterPro" id="IPR015985">
    <property type="entry name" value="TehB-like_dom"/>
</dbReference>
<dbReference type="CDD" id="cd02440">
    <property type="entry name" value="AdoMet_MTases"/>
    <property type="match status" value="1"/>
</dbReference>
<dbReference type="SUPFAM" id="SSF51197">
    <property type="entry name" value="Clavaminate synthase-like"/>
    <property type="match status" value="1"/>
</dbReference>
<feature type="domain" description="TehB/YeaR-like" evidence="2">
    <location>
        <begin position="8"/>
        <end position="87"/>
    </location>
</feature>
<dbReference type="EMBL" id="LGAA01000014">
    <property type="protein sequence ID" value="KPD03200.1"/>
    <property type="molecule type" value="Genomic_DNA"/>
</dbReference>
<dbReference type="InterPro" id="IPR029063">
    <property type="entry name" value="SAM-dependent_MTases_sf"/>
</dbReference>
<gene>
    <name evidence="3" type="ORF">M992_1332</name>
</gene>
<dbReference type="SUPFAM" id="SSF53335">
    <property type="entry name" value="S-adenosyl-L-methionine-dependent methyltransferases"/>
    <property type="match status" value="1"/>
</dbReference>
<dbReference type="NCBIfam" id="NF008405">
    <property type="entry name" value="PRK11207.1"/>
    <property type="match status" value="1"/>
</dbReference>
<dbReference type="OrthoDB" id="9804312at2"/>
<dbReference type="PANTHER" id="PTHR43861">
    <property type="entry name" value="TRANS-ACONITATE 2-METHYLTRANSFERASE-RELATED"/>
    <property type="match status" value="1"/>
</dbReference>
<reference evidence="3 4" key="1">
    <citation type="submission" date="2015-07" db="EMBL/GenBank/DDBJ databases">
        <title>ATOL: Assembling a taxonomically balanced genome-scale reconstruction of the evolutionary history of the Enterobacteriaceae.</title>
        <authorList>
            <person name="Plunkett G.III."/>
            <person name="Neeno-Eckwall E.C."/>
            <person name="Glasner J.D."/>
            <person name="Perna N.T."/>
        </authorList>
    </citation>
    <scope>NUCLEOTIDE SEQUENCE [LARGE SCALE GENOMIC DNA]</scope>
    <source>
        <strain evidence="3 4">ATCC 35017</strain>
    </source>
</reference>
<dbReference type="NCBIfam" id="NF008992">
    <property type="entry name" value="PRK12335.1"/>
    <property type="match status" value="1"/>
</dbReference>
<protein>
    <submittedName>
        <fullName evidence="3">Tellurite resistance protein</fullName>
    </submittedName>
</protein>
<dbReference type="AlphaFoldDB" id="A0A0N0IAS9"/>
<dbReference type="RefSeq" id="WP_053907843.1">
    <property type="nucleotide sequence ID" value="NZ_CAWMUS010000014.1"/>
</dbReference>
<evidence type="ECO:0000259" key="1">
    <source>
        <dbReference type="Pfam" id="PF03848"/>
    </source>
</evidence>
<proteinExistence type="predicted"/>
<dbReference type="InterPro" id="IPR004537">
    <property type="entry name" value="Tellurite-R_MeTrfase_TehB"/>
</dbReference>
<dbReference type="InterPro" id="IPR014710">
    <property type="entry name" value="RmlC-like_jellyroll"/>
</dbReference>
<dbReference type="Pfam" id="PF03848">
    <property type="entry name" value="TehB"/>
    <property type="match status" value="1"/>
</dbReference>
<dbReference type="Pfam" id="PF09313">
    <property type="entry name" value="TehB-like"/>
    <property type="match status" value="1"/>
</dbReference>
<keyword evidence="4" id="KW-1185">Reference proteome</keyword>
<accession>A0A0N0IAS9</accession>
<dbReference type="GO" id="GO:0008757">
    <property type="term" value="F:S-adenosylmethionine-dependent methyltransferase activity"/>
    <property type="evidence" value="ECO:0007669"/>
    <property type="project" value="InterPro"/>
</dbReference>
<feature type="domain" description="Tellurite resistance methyltransferase TehB-like" evidence="1">
    <location>
        <begin position="89"/>
        <end position="284"/>
    </location>
</feature>
<dbReference type="Gene3D" id="2.60.120.10">
    <property type="entry name" value="Jelly Rolls"/>
    <property type="match status" value="1"/>
</dbReference>
<evidence type="ECO:0000313" key="4">
    <source>
        <dbReference type="Proteomes" id="UP000053226"/>
    </source>
</evidence>
<evidence type="ECO:0000259" key="2">
    <source>
        <dbReference type="Pfam" id="PF09313"/>
    </source>
</evidence>
<evidence type="ECO:0000313" key="3">
    <source>
        <dbReference type="EMBL" id="KPD03200.1"/>
    </source>
</evidence>
<dbReference type="InterPro" id="IPR014431">
    <property type="entry name" value="Tellurite-R_TehB-2"/>
</dbReference>
<dbReference type="GO" id="GO:0046690">
    <property type="term" value="P:response to tellurium ion"/>
    <property type="evidence" value="ECO:0007669"/>
    <property type="project" value="InterPro"/>
</dbReference>
<dbReference type="Gene3D" id="3.40.50.150">
    <property type="entry name" value="Vaccinia Virus protein VP39"/>
    <property type="match status" value="1"/>
</dbReference>
<dbReference type="Proteomes" id="UP000053226">
    <property type="component" value="Unassembled WGS sequence"/>
</dbReference>
<dbReference type="PIRSF" id="PIRSF005215">
    <property type="entry name" value="TehB"/>
    <property type="match status" value="1"/>
</dbReference>
<dbReference type="NCBIfam" id="TIGR00477">
    <property type="entry name" value="tehB"/>
    <property type="match status" value="1"/>
</dbReference>